<dbReference type="InterPro" id="IPR017900">
    <property type="entry name" value="4Fe4S_Fe_S_CS"/>
</dbReference>
<dbReference type="GO" id="GO:0051539">
    <property type="term" value="F:4 iron, 4 sulfur cluster binding"/>
    <property type="evidence" value="ECO:0007669"/>
    <property type="project" value="UniProtKB-KW"/>
</dbReference>
<evidence type="ECO:0000259" key="5">
    <source>
        <dbReference type="PROSITE" id="PS51379"/>
    </source>
</evidence>
<dbReference type="Pfam" id="PF00037">
    <property type="entry name" value="Fer4"/>
    <property type="match status" value="1"/>
</dbReference>
<dbReference type="AlphaFoldDB" id="A7H0R8"/>
<keyword evidence="3" id="KW-0408">Iron</keyword>
<feature type="domain" description="4Fe-4S ferredoxin-type" evidence="5">
    <location>
        <begin position="37"/>
        <end position="67"/>
    </location>
</feature>
<dbReference type="EMBL" id="CP000767">
    <property type="protein sequence ID" value="EAU00371.2"/>
    <property type="molecule type" value="Genomic_DNA"/>
</dbReference>
<dbReference type="InterPro" id="IPR050572">
    <property type="entry name" value="Fe-S_Ferredoxin"/>
</dbReference>
<evidence type="ECO:0000313" key="7">
    <source>
        <dbReference type="Proteomes" id="UP000006380"/>
    </source>
</evidence>
<dbReference type="Gene3D" id="3.30.70.20">
    <property type="match status" value="2"/>
</dbReference>
<protein>
    <submittedName>
        <fullName evidence="6">Menaquinol dehydrogenase NosGH, periplasmic component NosG</fullName>
        <ecNumber evidence="6">1.7.99.4</ecNumber>
    </submittedName>
</protein>
<dbReference type="HOGENOM" id="CLU_077329_0_0_7"/>
<keyword evidence="1" id="KW-0004">4Fe-4S</keyword>
<reference evidence="6" key="1">
    <citation type="submission" date="2016-07" db="EMBL/GenBank/DDBJ databases">
        <title>Comparative genomics of the Campylobacter concisus group.</title>
        <authorList>
            <person name="Miller W.G."/>
            <person name="Yee E."/>
            <person name="Chapman M.H."/>
            <person name="Huynh S."/>
            <person name="Bono J.L."/>
            <person name="On S.L.W."/>
            <person name="StLeger J."/>
            <person name="Foster G."/>
            <person name="Parker C.T."/>
        </authorList>
    </citation>
    <scope>NUCLEOTIDE SEQUENCE</scope>
    <source>
        <strain evidence="6">525.92</strain>
    </source>
</reference>
<keyword evidence="4" id="KW-0411">Iron-sulfur</keyword>
<dbReference type="GO" id="GO:0046872">
    <property type="term" value="F:metal ion binding"/>
    <property type="evidence" value="ECO:0007669"/>
    <property type="project" value="UniProtKB-KW"/>
</dbReference>
<evidence type="ECO:0000256" key="1">
    <source>
        <dbReference type="ARBA" id="ARBA00022485"/>
    </source>
</evidence>
<dbReference type="RefSeq" id="WP_009649756.1">
    <property type="nucleotide sequence ID" value="NC_009715.2"/>
</dbReference>
<keyword evidence="2" id="KW-0479">Metal-binding</keyword>
<dbReference type="OrthoDB" id="9808559at2"/>
<dbReference type="PANTHER" id="PTHR43687">
    <property type="entry name" value="ADENYLYLSULFATE REDUCTASE, BETA SUBUNIT"/>
    <property type="match status" value="1"/>
</dbReference>
<dbReference type="CDD" id="cd16373">
    <property type="entry name" value="DMSOR_beta_like"/>
    <property type="match status" value="1"/>
</dbReference>
<accession>A7H0R8</accession>
<keyword evidence="6" id="KW-0560">Oxidoreductase</keyword>
<dbReference type="STRING" id="360105.CCV52592_0006"/>
<evidence type="ECO:0000256" key="3">
    <source>
        <dbReference type="ARBA" id="ARBA00023004"/>
    </source>
</evidence>
<feature type="domain" description="4Fe-4S ferredoxin-type" evidence="5">
    <location>
        <begin position="74"/>
        <end position="107"/>
    </location>
</feature>
<feature type="domain" description="4Fe-4S ferredoxin-type" evidence="5">
    <location>
        <begin position="185"/>
        <end position="213"/>
    </location>
</feature>
<evidence type="ECO:0000256" key="4">
    <source>
        <dbReference type="ARBA" id="ARBA00023014"/>
    </source>
</evidence>
<sequence length="220" mass="23461">MDRRNFIIAGAAAIACGYGVGIALPKTRADELYLRPPGAVKNFESLCIKCGQCVQVCPYHSIDLLDIAQGYSNGTSYIDANKRGCYLCDLFPCVLACPSGALSHDTKVIGDVKMGVAILVDANACLAFKGESVDESGVKNLLDRKIYNDREQAVKDSIKAKIGSICDLCASLCPVGESAIIMQGNLPLIKQDCVGCGVCAEVCPPQVIKIAPNKTYDEIY</sequence>
<gene>
    <name evidence="6" type="primary">nosG</name>
    <name evidence="6" type="ORF">CCV52592_0006</name>
</gene>
<dbReference type="PANTHER" id="PTHR43687:SF4">
    <property type="entry name" value="BLR5484 PROTEIN"/>
    <property type="match status" value="1"/>
</dbReference>
<organism evidence="6 7">
    <name type="scientific">Campylobacter curvus (strain 525.92)</name>
    <dbReference type="NCBI Taxonomy" id="360105"/>
    <lineage>
        <taxon>Bacteria</taxon>
        <taxon>Pseudomonadati</taxon>
        <taxon>Campylobacterota</taxon>
        <taxon>Epsilonproteobacteria</taxon>
        <taxon>Campylobacterales</taxon>
        <taxon>Campylobacteraceae</taxon>
        <taxon>Campylobacter</taxon>
    </lineage>
</organism>
<dbReference type="PROSITE" id="PS51379">
    <property type="entry name" value="4FE4S_FER_2"/>
    <property type="match status" value="3"/>
</dbReference>
<proteinExistence type="predicted"/>
<dbReference type="PROSITE" id="PS00198">
    <property type="entry name" value="4FE4S_FER_1"/>
    <property type="match status" value="2"/>
</dbReference>
<evidence type="ECO:0000256" key="2">
    <source>
        <dbReference type="ARBA" id="ARBA00022723"/>
    </source>
</evidence>
<dbReference type="Pfam" id="PF12838">
    <property type="entry name" value="Fer4_7"/>
    <property type="match status" value="1"/>
</dbReference>
<keyword evidence="7" id="KW-1185">Reference proteome</keyword>
<dbReference type="SUPFAM" id="SSF54862">
    <property type="entry name" value="4Fe-4S ferredoxins"/>
    <property type="match status" value="1"/>
</dbReference>
<dbReference type="KEGG" id="ccv:CCV52592_0006"/>
<dbReference type="GO" id="GO:0016491">
    <property type="term" value="F:oxidoreductase activity"/>
    <property type="evidence" value="ECO:0007669"/>
    <property type="project" value="UniProtKB-KW"/>
</dbReference>
<name>A7H0R8_CAMC5</name>
<dbReference type="InterPro" id="IPR017896">
    <property type="entry name" value="4Fe4S_Fe-S-bd"/>
</dbReference>
<dbReference type="PROSITE" id="PS51257">
    <property type="entry name" value="PROKAR_LIPOPROTEIN"/>
    <property type="match status" value="1"/>
</dbReference>
<dbReference type="EC" id="1.7.99.4" evidence="6"/>
<evidence type="ECO:0000313" key="6">
    <source>
        <dbReference type="EMBL" id="EAU00371.2"/>
    </source>
</evidence>
<dbReference type="Proteomes" id="UP000006380">
    <property type="component" value="Chromosome"/>
</dbReference>